<dbReference type="InterPro" id="IPR036390">
    <property type="entry name" value="WH_DNA-bd_sf"/>
</dbReference>
<evidence type="ECO:0000313" key="6">
    <source>
        <dbReference type="Proteomes" id="UP000344571"/>
    </source>
</evidence>
<dbReference type="InterPro" id="IPR036388">
    <property type="entry name" value="WH-like_DNA-bd_sf"/>
</dbReference>
<dbReference type="Gene3D" id="1.10.10.10">
    <property type="entry name" value="Winged helix-like DNA-binding domain superfamily/Winged helix DNA-binding domain"/>
    <property type="match status" value="1"/>
</dbReference>
<dbReference type="InterPro" id="IPR027417">
    <property type="entry name" value="P-loop_NTPase"/>
</dbReference>
<reference evidence="3 5" key="1">
    <citation type="submission" date="2017-09" db="EMBL/GenBank/DDBJ databases">
        <title>Bacterial and phytoplankton interrelationship in Kongsfjorden, an Arctic fjord.</title>
        <authorList>
            <person name="Sinha R."/>
            <person name="Krishnan K."/>
        </authorList>
    </citation>
    <scope>NUCLEOTIDE SEQUENCE [LARGE SCALE GENOMIC DNA]</scope>
    <source>
        <strain evidence="3 5">58</strain>
    </source>
</reference>
<dbReference type="AlphaFoldDB" id="A0AA91U2S4"/>
<dbReference type="InterPro" id="IPR003593">
    <property type="entry name" value="AAA+_ATPase"/>
</dbReference>
<protein>
    <recommendedName>
        <fullName evidence="2">AAA+ ATPase domain-containing protein</fullName>
    </recommendedName>
</protein>
<dbReference type="Proteomes" id="UP000243750">
    <property type="component" value="Unassembled WGS sequence"/>
</dbReference>
<evidence type="ECO:0000259" key="2">
    <source>
        <dbReference type="SMART" id="SM00382"/>
    </source>
</evidence>
<keyword evidence="6" id="KW-1185">Reference proteome</keyword>
<sequence length="709" mass="80311">MSDQGISEAQMRGFRSAVESLKLYRRADLHDPDQGSPLIEELYVDPLPHEDVFRTAIRPHTTFVIGRKGTGKSTIFQRLQHELRKGGSSTSAYLDIKTIFESSQPDQALISRLESRKDALPQEAIEKLALYREFLKATVTQVQEELKRRIKSSIWERIKESFTQTYAELFDELDSLLDSASEDNFVSVLGILETQLKDTAASGGSFEKELGISGSFSATPKIAVSATEKSARTTSDERVSVYGDVLIRAFNIREFLDRLKNLLSKIGVRHLYILVDDFSELPEEAMRVVVDALIAPLNNWSDEFVKFKIAAYPGRIYYGAIDKTKIDEIHLDLYSLFGTSDVSTMEANAAAFTRRLVESRLEYFTKHDSSIFFDTKNEEVWRVLFYASMANPRTLGYVLHFAYQNQLIHGKKIGVQSIQDASLKYYEEKIASYFSVGRFLHEAFSERCSIFSLKELLETLVVRSKELRTHKSAVFEKISGRPPTSHFHVVPSFDGLLSTLELNFFLTKYFEMSDRDGKKVSVYALNYGLCQRYTISFGRPSGEREFRLYFVERVFDYSSIVSAFIAKNQEIVCSNCGEKHGLDKLEALKLFGMKCPTCQVGVCEVVNLSKKYESVLMNVQSELLLPKTELGILQALHTEGDAQRPAYIAAELDCSYQLVGKRAVRLEDRGLVTRSKDDANNRFIQITDIAESTYFTGDHSGELDVGSDP</sequence>
<dbReference type="GO" id="GO:0003677">
    <property type="term" value="F:DNA binding"/>
    <property type="evidence" value="ECO:0007669"/>
    <property type="project" value="UniProtKB-KW"/>
</dbReference>
<dbReference type="SUPFAM" id="SSF46785">
    <property type="entry name" value="Winged helix' DNA-binding domain"/>
    <property type="match status" value="1"/>
</dbReference>
<feature type="domain" description="AAA+ ATPase" evidence="2">
    <location>
        <begin position="58"/>
        <end position="216"/>
    </location>
</feature>
<dbReference type="Proteomes" id="UP000344571">
    <property type="component" value="Chromosome"/>
</dbReference>
<dbReference type="RefSeq" id="WP_096346308.1">
    <property type="nucleotide sequence ID" value="NZ_CP033116.1"/>
</dbReference>
<dbReference type="SMART" id="SM00382">
    <property type="entry name" value="AAA"/>
    <property type="match status" value="1"/>
</dbReference>
<dbReference type="EMBL" id="CP033116">
    <property type="protein sequence ID" value="QFY55909.1"/>
    <property type="molecule type" value="Genomic_DNA"/>
</dbReference>
<dbReference type="EMBL" id="NWMT01000091">
    <property type="protein sequence ID" value="PCC99698.1"/>
    <property type="molecule type" value="Genomic_DNA"/>
</dbReference>
<keyword evidence="1" id="KW-0238">DNA-binding</keyword>
<proteinExistence type="predicted"/>
<evidence type="ECO:0000313" key="4">
    <source>
        <dbReference type="EMBL" id="QFY55909.1"/>
    </source>
</evidence>
<organism evidence="3 5">
    <name type="scientific">Halopseudomonas pelagia</name>
    <dbReference type="NCBI Taxonomy" id="553151"/>
    <lineage>
        <taxon>Bacteria</taxon>
        <taxon>Pseudomonadati</taxon>
        <taxon>Pseudomonadota</taxon>
        <taxon>Gammaproteobacteria</taxon>
        <taxon>Pseudomonadales</taxon>
        <taxon>Pseudomonadaceae</taxon>
        <taxon>Halopseudomonas</taxon>
    </lineage>
</organism>
<reference evidence="4 6" key="2">
    <citation type="submission" date="2018-10" db="EMBL/GenBank/DDBJ databases">
        <title>Complete genome sequence of Pseudomonas pelagia strain Kongs-67.</title>
        <authorList>
            <person name="Sinha R.K."/>
            <person name="Krishnan K."/>
        </authorList>
    </citation>
    <scope>NUCLEOTIDE SEQUENCE [LARGE SCALE GENOMIC DNA]</scope>
    <source>
        <strain evidence="4 6">Kongs-67</strain>
    </source>
</reference>
<evidence type="ECO:0000313" key="5">
    <source>
        <dbReference type="Proteomes" id="UP000243750"/>
    </source>
</evidence>
<evidence type="ECO:0000313" key="3">
    <source>
        <dbReference type="EMBL" id="PCC99698.1"/>
    </source>
</evidence>
<accession>A0AA91U2S4</accession>
<dbReference type="SUPFAM" id="SSF52540">
    <property type="entry name" value="P-loop containing nucleoside triphosphate hydrolases"/>
    <property type="match status" value="1"/>
</dbReference>
<name>A0AA91U2S4_9GAMM</name>
<gene>
    <name evidence="3" type="ORF">CO192_09170</name>
    <name evidence="4" type="ORF">EAO82_05775</name>
</gene>
<evidence type="ECO:0000256" key="1">
    <source>
        <dbReference type="ARBA" id="ARBA00023125"/>
    </source>
</evidence>
<dbReference type="Gene3D" id="3.40.50.300">
    <property type="entry name" value="P-loop containing nucleotide triphosphate hydrolases"/>
    <property type="match status" value="1"/>
</dbReference>